<gene>
    <name evidence="2" type="ORF">Q9L58_010655</name>
</gene>
<feature type="compositionally biased region" description="Low complexity" evidence="1">
    <location>
        <begin position="141"/>
        <end position="152"/>
    </location>
</feature>
<evidence type="ECO:0000256" key="1">
    <source>
        <dbReference type="SAM" id="MobiDB-lite"/>
    </source>
</evidence>
<feature type="non-terminal residue" evidence="2">
    <location>
        <position position="283"/>
    </location>
</feature>
<keyword evidence="3" id="KW-1185">Reference proteome</keyword>
<comment type="caution">
    <text evidence="2">The sequence shown here is derived from an EMBL/GenBank/DDBJ whole genome shotgun (WGS) entry which is preliminary data.</text>
</comment>
<protein>
    <submittedName>
        <fullName evidence="2">Uncharacterized protein</fullName>
    </submittedName>
</protein>
<evidence type="ECO:0000313" key="3">
    <source>
        <dbReference type="Proteomes" id="UP001447188"/>
    </source>
</evidence>
<reference evidence="2 3" key="1">
    <citation type="submission" date="2024-02" db="EMBL/GenBank/DDBJ databases">
        <title>Discinaceae phylogenomics.</title>
        <authorList>
            <person name="Dirks A.C."/>
            <person name="James T.Y."/>
        </authorList>
    </citation>
    <scope>NUCLEOTIDE SEQUENCE [LARGE SCALE GENOMIC DNA]</scope>
    <source>
        <strain evidence="2 3">ACD0624</strain>
    </source>
</reference>
<sequence>MPSTSNCPNLGDIQKALGLEGNEQLWTSIRESATELLKKAGILLLSATDSAVQHKKRLTASELERMYPAVFGLVDGEARDQSLQKETSYGILTSAMDTAKRGQKKQNLSGGTSKAPVREALPKSPTNHKSPVSPAPPSSTPSPSASRPRPSAGGSIRPPAPLRLDPKPFAPVGVSFPSASALTPSTMPGPIAMESLVLTFIFEAGDIYSPMRWSDLVLDGENIPKLAKVHENLLDDGLQVDIHSYTIQSPEGHLIRSDRALNCKLELYAENGVKRSDWRIVLN</sequence>
<dbReference type="Proteomes" id="UP001447188">
    <property type="component" value="Unassembled WGS sequence"/>
</dbReference>
<proteinExistence type="predicted"/>
<evidence type="ECO:0000313" key="2">
    <source>
        <dbReference type="EMBL" id="KAL0630499.1"/>
    </source>
</evidence>
<accession>A0ABR3G3J8</accession>
<feature type="region of interest" description="Disordered" evidence="1">
    <location>
        <begin position="95"/>
        <end position="164"/>
    </location>
</feature>
<name>A0ABR3G3J8_9PEZI</name>
<dbReference type="EMBL" id="JBBBZM010000585">
    <property type="protein sequence ID" value="KAL0630499.1"/>
    <property type="molecule type" value="Genomic_DNA"/>
</dbReference>
<organism evidence="2 3">
    <name type="scientific">Discina gigas</name>
    <dbReference type="NCBI Taxonomy" id="1032678"/>
    <lineage>
        <taxon>Eukaryota</taxon>
        <taxon>Fungi</taxon>
        <taxon>Dikarya</taxon>
        <taxon>Ascomycota</taxon>
        <taxon>Pezizomycotina</taxon>
        <taxon>Pezizomycetes</taxon>
        <taxon>Pezizales</taxon>
        <taxon>Discinaceae</taxon>
        <taxon>Discina</taxon>
    </lineage>
</organism>